<organism evidence="24 25">
    <name type="scientific">Henosepilachna vigintioctopunctata</name>
    <dbReference type="NCBI Taxonomy" id="420089"/>
    <lineage>
        <taxon>Eukaryota</taxon>
        <taxon>Metazoa</taxon>
        <taxon>Ecdysozoa</taxon>
        <taxon>Arthropoda</taxon>
        <taxon>Hexapoda</taxon>
        <taxon>Insecta</taxon>
        <taxon>Pterygota</taxon>
        <taxon>Neoptera</taxon>
        <taxon>Endopterygota</taxon>
        <taxon>Coleoptera</taxon>
        <taxon>Polyphaga</taxon>
        <taxon>Cucujiformia</taxon>
        <taxon>Coccinelloidea</taxon>
        <taxon>Coccinellidae</taxon>
        <taxon>Epilachninae</taxon>
        <taxon>Epilachnini</taxon>
        <taxon>Henosepilachna</taxon>
    </lineage>
</organism>
<keyword evidence="19" id="KW-0968">Cytoplasmic vesicle</keyword>
<keyword evidence="8 22" id="KW-0812">Transmembrane</keyword>
<feature type="transmembrane region" description="Helical" evidence="22">
    <location>
        <begin position="392"/>
        <end position="410"/>
    </location>
</feature>
<evidence type="ECO:0000256" key="2">
    <source>
        <dbReference type="ARBA" id="ARBA00004557"/>
    </source>
</evidence>
<evidence type="ECO:0000256" key="3">
    <source>
        <dbReference type="ARBA" id="ARBA00004653"/>
    </source>
</evidence>
<keyword evidence="16" id="KW-1207">Sterol metabolism</keyword>
<feature type="transmembrane region" description="Helical" evidence="22">
    <location>
        <begin position="36"/>
        <end position="59"/>
    </location>
</feature>
<dbReference type="GO" id="GO:0012507">
    <property type="term" value="C:ER to Golgi transport vesicle membrane"/>
    <property type="evidence" value="ECO:0007669"/>
    <property type="project" value="UniProtKB-SubCell"/>
</dbReference>
<dbReference type="GO" id="GO:0005789">
    <property type="term" value="C:endoplasmic reticulum membrane"/>
    <property type="evidence" value="ECO:0007669"/>
    <property type="project" value="UniProtKB-SubCell"/>
</dbReference>
<comment type="function">
    <text evidence="20">Escort protein required for cholesterol as well as lipid homeostasis. Regulates export of the SCAP-SREBP complex from the endoplasmic reticulum to the Golgi upon low cholesterol, thereby regulating the processing of sterol regulatory element-binding proteins (SREBPs) SREBF1/SREBP1 and SREBF2/SREBP2. At high sterol concentrations, formation of a ternary complex with INSIG (INSIG1 or INSIG2) leads to mask the ER export signal in SCAP, promoting retention of the complex in the endoplasmic reticulum. Low sterol concentrations trigger release of INSIG, a conformational change in the SSD domain of SCAP, unmasking of the ER export signal, promoting recruitment into COPII-coated vesicles and transport of the SCAP-SREBP to the Golgi: in the Golgi, SREBPs are then processed, releasing the transcription factor fragment of SREBPs from the membrane, its import into the nucleus and up-regulation of LDLR, INSIG1 and the mevalonate pathway. Binds cholesterol via its SSD domain.</text>
</comment>
<keyword evidence="6" id="KW-0153">Cholesterol metabolism</keyword>
<keyword evidence="15 22" id="KW-0472">Membrane</keyword>
<keyword evidence="11 22" id="KW-1133">Transmembrane helix</keyword>
<evidence type="ECO:0000256" key="13">
    <source>
        <dbReference type="ARBA" id="ARBA00023098"/>
    </source>
</evidence>
<evidence type="ECO:0000256" key="19">
    <source>
        <dbReference type="ARBA" id="ARBA00023329"/>
    </source>
</evidence>
<feature type="repeat" description="WD" evidence="21">
    <location>
        <begin position="768"/>
        <end position="807"/>
    </location>
</feature>
<dbReference type="GO" id="GO:0045540">
    <property type="term" value="P:regulation of cholesterol biosynthetic process"/>
    <property type="evidence" value="ECO:0007669"/>
    <property type="project" value="TreeGrafter"/>
</dbReference>
<keyword evidence="17" id="KW-0325">Glycoprotein</keyword>
<dbReference type="PANTHER" id="PTHR46378">
    <property type="entry name" value="STEROL REGULATORY ELEMENT-BINDING PROTEIN CLEAVAGE-ACTIVATING PROTEIN"/>
    <property type="match status" value="1"/>
</dbReference>
<dbReference type="AlphaFoldDB" id="A0AAW1U744"/>
<evidence type="ECO:0000256" key="17">
    <source>
        <dbReference type="ARBA" id="ARBA00023180"/>
    </source>
</evidence>
<evidence type="ECO:0000259" key="23">
    <source>
        <dbReference type="PROSITE" id="PS50156"/>
    </source>
</evidence>
<evidence type="ECO:0000256" key="11">
    <source>
        <dbReference type="ARBA" id="ARBA00022989"/>
    </source>
</evidence>
<dbReference type="InterPro" id="IPR057041">
    <property type="entry name" value="SCAP_N"/>
</dbReference>
<dbReference type="GO" id="GO:0032934">
    <property type="term" value="F:sterol binding"/>
    <property type="evidence" value="ECO:0007669"/>
    <property type="project" value="InterPro"/>
</dbReference>
<dbReference type="Proteomes" id="UP001431783">
    <property type="component" value="Unassembled WGS sequence"/>
</dbReference>
<keyword evidence="7 21" id="KW-0853">WD repeat</keyword>
<evidence type="ECO:0000256" key="10">
    <source>
        <dbReference type="ARBA" id="ARBA00022824"/>
    </source>
</evidence>
<keyword evidence="10" id="KW-0256">Endoplasmic reticulum</keyword>
<dbReference type="InterPro" id="IPR030225">
    <property type="entry name" value="SCAP"/>
</dbReference>
<keyword evidence="25" id="KW-1185">Reference proteome</keyword>
<dbReference type="InterPro" id="IPR019775">
    <property type="entry name" value="WD40_repeat_CS"/>
</dbReference>
<dbReference type="Pfam" id="PF24006">
    <property type="entry name" value="SCAP_N"/>
    <property type="match status" value="1"/>
</dbReference>
<evidence type="ECO:0000256" key="16">
    <source>
        <dbReference type="ARBA" id="ARBA00023166"/>
    </source>
</evidence>
<dbReference type="GO" id="GO:0032936">
    <property type="term" value="C:SREBP-SCAP complex"/>
    <property type="evidence" value="ECO:0007669"/>
    <property type="project" value="TreeGrafter"/>
</dbReference>
<dbReference type="Pfam" id="PF24017">
    <property type="entry name" value="Beta-prop_SCAP"/>
    <property type="match status" value="1"/>
</dbReference>
<evidence type="ECO:0000256" key="4">
    <source>
        <dbReference type="ARBA" id="ARBA00007410"/>
    </source>
</evidence>
<dbReference type="InterPro" id="IPR001680">
    <property type="entry name" value="WD40_rpt"/>
</dbReference>
<dbReference type="GO" id="GO:0000139">
    <property type="term" value="C:Golgi membrane"/>
    <property type="evidence" value="ECO:0007669"/>
    <property type="project" value="UniProtKB-SubCell"/>
</dbReference>
<dbReference type="PROSITE" id="PS50156">
    <property type="entry name" value="SSD"/>
    <property type="match status" value="1"/>
</dbReference>
<evidence type="ECO:0000313" key="25">
    <source>
        <dbReference type="Proteomes" id="UP001431783"/>
    </source>
</evidence>
<evidence type="ECO:0000256" key="12">
    <source>
        <dbReference type="ARBA" id="ARBA00023034"/>
    </source>
</evidence>
<keyword evidence="13" id="KW-0443">Lipid metabolism</keyword>
<dbReference type="PROSITE" id="PS50082">
    <property type="entry name" value="WD_REPEATS_2"/>
    <property type="match status" value="3"/>
</dbReference>
<feature type="repeat" description="WD" evidence="21">
    <location>
        <begin position="1114"/>
        <end position="1156"/>
    </location>
</feature>
<dbReference type="InterPro" id="IPR000731">
    <property type="entry name" value="SSD"/>
</dbReference>
<keyword evidence="14" id="KW-0446">Lipid-binding</keyword>
<accession>A0AAW1U744</accession>
<feature type="transmembrane region" description="Helical" evidence="22">
    <location>
        <begin position="416"/>
        <end position="438"/>
    </location>
</feature>
<name>A0AAW1U744_9CUCU</name>
<feature type="transmembrane region" description="Helical" evidence="22">
    <location>
        <begin position="309"/>
        <end position="333"/>
    </location>
</feature>
<evidence type="ECO:0000256" key="6">
    <source>
        <dbReference type="ARBA" id="ARBA00022548"/>
    </source>
</evidence>
<comment type="caution">
    <text evidence="24">The sequence shown here is derived from an EMBL/GenBank/DDBJ whole genome shotgun (WGS) entry which is preliminary data.</text>
</comment>
<dbReference type="InterPro" id="IPR036322">
    <property type="entry name" value="WD40_repeat_dom_sf"/>
</dbReference>
<dbReference type="SUPFAM" id="SSF50978">
    <property type="entry name" value="WD40 repeat-like"/>
    <property type="match status" value="1"/>
</dbReference>
<protein>
    <recommendedName>
        <fullName evidence="5">Sterol regulatory element-binding protein cleavage-activating protein</fullName>
    </recommendedName>
</protein>
<dbReference type="EMBL" id="JARQZJ010000062">
    <property type="protein sequence ID" value="KAK9879461.1"/>
    <property type="molecule type" value="Genomic_DNA"/>
</dbReference>
<evidence type="ECO:0000256" key="22">
    <source>
        <dbReference type="SAM" id="Phobius"/>
    </source>
</evidence>
<evidence type="ECO:0000256" key="18">
    <source>
        <dbReference type="ARBA" id="ARBA00023221"/>
    </source>
</evidence>
<evidence type="ECO:0000256" key="21">
    <source>
        <dbReference type="PROSITE-ProRule" id="PRU00221"/>
    </source>
</evidence>
<keyword evidence="12" id="KW-0333">Golgi apparatus</keyword>
<dbReference type="GO" id="GO:0008203">
    <property type="term" value="P:cholesterol metabolic process"/>
    <property type="evidence" value="ECO:0007669"/>
    <property type="project" value="UniProtKB-KW"/>
</dbReference>
<comment type="subcellular location">
    <subcellularLocation>
        <location evidence="2">Cytoplasmic vesicle</location>
        <location evidence="2">COPII-coated vesicle membrane</location>
        <topology evidence="2">Multi-pass membrane protein</topology>
    </subcellularLocation>
    <subcellularLocation>
        <location evidence="1">Endoplasmic reticulum membrane</location>
        <topology evidence="1">Multi-pass membrane protein</topology>
    </subcellularLocation>
    <subcellularLocation>
        <location evidence="3">Golgi apparatus membrane</location>
        <topology evidence="3">Multi-pass membrane protein</topology>
    </subcellularLocation>
</comment>
<evidence type="ECO:0000256" key="5">
    <source>
        <dbReference type="ARBA" id="ARBA00019541"/>
    </source>
</evidence>
<dbReference type="SMART" id="SM00320">
    <property type="entry name" value="WD40"/>
    <property type="match status" value="5"/>
</dbReference>
<feature type="transmembrane region" description="Helical" evidence="22">
    <location>
        <begin position="524"/>
        <end position="542"/>
    </location>
</feature>
<dbReference type="InterPro" id="IPR053958">
    <property type="entry name" value="HMGCR/SNAP/NPC1-like_SSD"/>
</dbReference>
<dbReference type="PANTHER" id="PTHR46378:SF1">
    <property type="entry name" value="STEROL REGULATORY ELEMENT-BINDING PROTEIN CLEAVAGE-ACTIVATING PROTEIN"/>
    <property type="match status" value="1"/>
</dbReference>
<evidence type="ECO:0000256" key="15">
    <source>
        <dbReference type="ARBA" id="ARBA00023136"/>
    </source>
</evidence>
<sequence>MLSSEDHPQVRGKSGKTTIADKVAQIFYSYGLLASSWPFCTLGFGVTIVILCCYPLLFIPIPCNDPVRLQSTNVTGSNEHLPFCYVQQIVLRVSVIPWEPHLSIADAFRAPLYESFKLLDAVRNYEESISSRSLGHLCLHVEALKSIKADYRDILPQYSCLVLSPANLWQQNVELFSRENSIITTIFKQQNYQRGKISIAEMLFGMRLVDTGIKRYPFRNRQRIIQFAVTLFFKEYDQSFIDGLRKKLISQYPLHQNDTNSKLNDNMVLIQYPGAITYWELIPLTSSYILLFVYYYFSVRKIEAIKSKLTMSIIVVLAVFGSLIMTLGIAFFFGRTLSLKGKEIFPYLATLVGTENVLVLTKSIVSTPSHLDVKIRIAQGLSKEGWGITKNLLLEITIFTFGLFTFVHSIQEFCLFSITSLIVDFFLQMTFFTVILAIDMKRMEDLNDKFGSNFRSTLIQNQTFYGKFATKNGPLNRSKSHPRLSTYPTNVIAGQTQGALEKKIPKRLKLVDIWARTRFFQRSLMILMAAWICIIAYNSGIIENYVLNYTMHDTNVVTSTQNSTYANYKSIKMFPLLDINKSYAAVNYVTHNPVKENGNNNSAELDQLKHTNYETWSKMSSFYWSSILAKYNISLVGKYITILPTIKLSHVISPDEAVMMRNPMENYEDTFHWLTLAAALDPIEFDGAPVKSNSFEQPLYPTSPMEIFLTTLLCIVSVFVLAYIFFVIYRCVCSRNYAEWRASWYNSDKSDESENESQILLEAIPTVLDGHQQEVEWLVTDGNMIVSCCLEGTIKVWDNNRGELISNIDRYSYFSGYQKCDNGYEPDEHTFSDYESGSPPSRDESYTMFPRLLHKINTNFSQIKSYCSSPKSSGYNFNESFRQLYNSHEGDGFVISNRLKDINWLKDTVGEENRGSVSLDAESHINSSNVSSEFGRLDSNESSSSEFDKGRFSQIWCMDYLDNLVVLGCADGHMEFWEGTTARLKCIYNEDSDRVGITHIKILGSRVVAARLFGTLDFFMLQTYNQGRPIDWNFTVAYRRTHIRTGSHGSMPDQHSLNYEATLDELRCIKLLSLKAHQQPISCLECEGNRVLTGSLDHTVKLSKIEDGRQLYTLHGHCGPISCMFIDALKPSISGSGSQDGMLCIWDLSTGTCLYSIQAHNGCITSLTYSPSYVISLATDDKMCVWERFQGHLLTTIQVTQTFSSPIRMLAPHLVVTAKTGSLVIWDVRSGQCVKTIQLGRSPYVFIKQLILMRDAVLCDYGSQLRVVKFPLITHKFD</sequence>
<proteinExistence type="inferred from homology"/>
<feature type="transmembrane region" description="Helical" evidence="22">
    <location>
        <begin position="707"/>
        <end position="729"/>
    </location>
</feature>
<evidence type="ECO:0000256" key="14">
    <source>
        <dbReference type="ARBA" id="ARBA00023121"/>
    </source>
</evidence>
<dbReference type="GO" id="GO:0032933">
    <property type="term" value="P:SREBP signaling pathway"/>
    <property type="evidence" value="ECO:0007669"/>
    <property type="project" value="InterPro"/>
</dbReference>
<reference evidence="24 25" key="1">
    <citation type="submission" date="2023-03" db="EMBL/GenBank/DDBJ databases">
        <title>Genome insight into feeding habits of ladybird beetles.</title>
        <authorList>
            <person name="Li H.-S."/>
            <person name="Huang Y.-H."/>
            <person name="Pang H."/>
        </authorList>
    </citation>
    <scope>NUCLEOTIDE SEQUENCE [LARGE SCALE GENOMIC DNA]</scope>
    <source>
        <strain evidence="24">SYSU_2023b</strain>
        <tissue evidence="24">Whole body</tissue>
    </source>
</reference>
<dbReference type="PROSITE" id="PS00678">
    <property type="entry name" value="WD_REPEATS_1"/>
    <property type="match status" value="1"/>
</dbReference>
<comment type="similarity">
    <text evidence="4">Belongs to the WD repeat SCAP family.</text>
</comment>
<dbReference type="Gene3D" id="2.130.10.10">
    <property type="entry name" value="YVTN repeat-like/Quinoprotein amine dehydrogenase"/>
    <property type="match status" value="2"/>
</dbReference>
<dbReference type="Pfam" id="PF12349">
    <property type="entry name" value="Sterol-sensing"/>
    <property type="match status" value="1"/>
</dbReference>
<gene>
    <name evidence="24" type="ORF">WA026_006532</name>
</gene>
<evidence type="ECO:0000256" key="8">
    <source>
        <dbReference type="ARBA" id="ARBA00022692"/>
    </source>
</evidence>
<evidence type="ECO:0000256" key="9">
    <source>
        <dbReference type="ARBA" id="ARBA00022737"/>
    </source>
</evidence>
<evidence type="ECO:0000313" key="24">
    <source>
        <dbReference type="EMBL" id="KAK9879461.1"/>
    </source>
</evidence>
<feature type="repeat" description="WD" evidence="21">
    <location>
        <begin position="1157"/>
        <end position="1196"/>
    </location>
</feature>
<dbReference type="InterPro" id="IPR015943">
    <property type="entry name" value="WD40/YVTN_repeat-like_dom_sf"/>
</dbReference>
<evidence type="ECO:0000256" key="20">
    <source>
        <dbReference type="ARBA" id="ARBA00045958"/>
    </source>
</evidence>
<keyword evidence="18" id="KW-0753">Steroid metabolism</keyword>
<dbReference type="SUPFAM" id="SSF82866">
    <property type="entry name" value="Multidrug efflux transporter AcrB transmembrane domain"/>
    <property type="match status" value="1"/>
</dbReference>
<evidence type="ECO:0000256" key="1">
    <source>
        <dbReference type="ARBA" id="ARBA00004477"/>
    </source>
</evidence>
<feature type="transmembrane region" description="Helical" evidence="22">
    <location>
        <begin position="276"/>
        <end position="297"/>
    </location>
</feature>
<evidence type="ECO:0000256" key="7">
    <source>
        <dbReference type="ARBA" id="ARBA00022574"/>
    </source>
</evidence>
<feature type="domain" description="SSD" evidence="23">
    <location>
        <begin position="280"/>
        <end position="438"/>
    </location>
</feature>
<dbReference type="InterPro" id="IPR057042">
    <property type="entry name" value="Beta-prop_SCAP"/>
</dbReference>
<keyword evidence="9" id="KW-0677">Repeat</keyword>